<keyword evidence="3" id="KW-0963">Cytoplasm</keyword>
<keyword evidence="5 8" id="KW-0067">ATP-binding</keyword>
<keyword evidence="6 10" id="KW-0647">Proteasome</keyword>
<feature type="domain" description="AAA+ ATPase" evidence="9">
    <location>
        <begin position="192"/>
        <end position="329"/>
    </location>
</feature>
<dbReference type="SMART" id="SM00382">
    <property type="entry name" value="AAA"/>
    <property type="match status" value="1"/>
</dbReference>
<dbReference type="PROSITE" id="PS00674">
    <property type="entry name" value="AAA"/>
    <property type="match status" value="1"/>
</dbReference>
<dbReference type="InterPro" id="IPR050221">
    <property type="entry name" value="26S_Proteasome_ATPase"/>
</dbReference>
<dbReference type="GO" id="GO:0016887">
    <property type="term" value="F:ATP hydrolysis activity"/>
    <property type="evidence" value="ECO:0007669"/>
    <property type="project" value="InterPro"/>
</dbReference>
<dbReference type="PANTHER" id="PTHR23073">
    <property type="entry name" value="26S PROTEASOME REGULATORY SUBUNIT"/>
    <property type="match status" value="1"/>
</dbReference>
<evidence type="ECO:0000256" key="2">
    <source>
        <dbReference type="ARBA" id="ARBA00006914"/>
    </source>
</evidence>
<dbReference type="Pfam" id="PF00004">
    <property type="entry name" value="AAA"/>
    <property type="match status" value="1"/>
</dbReference>
<name>E0S6D0_ENCIT</name>
<gene>
    <name evidence="10" type="ORF">Eint_031230</name>
</gene>
<dbReference type="GeneID" id="9698877"/>
<dbReference type="OrthoDB" id="1937997at2759"/>
<reference evidence="10 11" key="2">
    <citation type="journal article" date="2012" name="Proc. Natl. Acad. Sci. U.S.A.">
        <title>Gain and loss of multiple functionally related, horizontally transferred genes in the reduced genomes of two microsporidian parasites.</title>
        <authorList>
            <person name="Pombert J.-F."/>
            <person name="Selman M."/>
            <person name="Burki F."/>
            <person name="Bardell F.T."/>
            <person name="Farinelli L."/>
            <person name="Solter L.F."/>
            <person name="Whitman D.W."/>
            <person name="Weiss L.M."/>
            <person name="Corradi N."/>
            <person name="Keeling P.J."/>
        </authorList>
    </citation>
    <scope>NUCLEOTIDE SEQUENCE [LARGE SCALE GENOMIC DNA]</scope>
    <source>
        <strain evidence="10 11">ATCC 50506</strain>
    </source>
</reference>
<dbReference type="InterPro" id="IPR041569">
    <property type="entry name" value="AAA_lid_3"/>
</dbReference>
<dbReference type="Gene3D" id="1.10.8.60">
    <property type="match status" value="1"/>
</dbReference>
<evidence type="ECO:0000256" key="1">
    <source>
        <dbReference type="ARBA" id="ARBA00004496"/>
    </source>
</evidence>
<dbReference type="Proteomes" id="UP000002313">
    <property type="component" value="Chromosome III"/>
</dbReference>
<dbReference type="GO" id="GO:0005524">
    <property type="term" value="F:ATP binding"/>
    <property type="evidence" value="ECO:0007669"/>
    <property type="project" value="UniProtKB-KW"/>
</dbReference>
<dbReference type="InterPro" id="IPR003959">
    <property type="entry name" value="ATPase_AAA_core"/>
</dbReference>
<dbReference type="AlphaFoldDB" id="E0S6D0"/>
<evidence type="ECO:0000313" key="10">
    <source>
        <dbReference type="EMBL" id="ADM11265.1"/>
    </source>
</evidence>
<organism evidence="10 11">
    <name type="scientific">Encephalitozoon intestinalis (strain ATCC 50506)</name>
    <name type="common">Microsporidian parasite</name>
    <name type="synonym">Septata intestinalis</name>
    <dbReference type="NCBI Taxonomy" id="876142"/>
    <lineage>
        <taxon>Eukaryota</taxon>
        <taxon>Fungi</taxon>
        <taxon>Fungi incertae sedis</taxon>
        <taxon>Microsporidia</taxon>
        <taxon>Unikaryonidae</taxon>
        <taxon>Encephalitozoon</taxon>
    </lineage>
</organism>
<proteinExistence type="inferred from homology"/>
<evidence type="ECO:0000256" key="3">
    <source>
        <dbReference type="ARBA" id="ARBA00022490"/>
    </source>
</evidence>
<dbReference type="EMBL" id="CP001944">
    <property type="protein sequence ID" value="ADM11265.1"/>
    <property type="molecule type" value="Genomic_DNA"/>
</dbReference>
<dbReference type="InterPro" id="IPR012340">
    <property type="entry name" value="NA-bd_OB-fold"/>
</dbReference>
<evidence type="ECO:0000256" key="7">
    <source>
        <dbReference type="ARBA" id="ARBA00067449"/>
    </source>
</evidence>
<keyword evidence="4 8" id="KW-0547">Nucleotide-binding</keyword>
<reference evidence="10 11" key="1">
    <citation type="journal article" date="2010" name="Nat. Commun.">
        <title>The complete sequence of the smallest known nuclear genome from the microsporidian Encephalitozoon intestinalis.</title>
        <authorList>
            <person name="Corradi N."/>
            <person name="Pombert J.-F."/>
            <person name="Farinelli L."/>
            <person name="Didier E.S."/>
            <person name="Keeling P.J."/>
        </authorList>
    </citation>
    <scope>NUCLEOTIDE SEQUENCE [LARGE SCALE GENOMIC DNA]</scope>
    <source>
        <strain evidence="10 11">ATCC 50506</strain>
    </source>
</reference>
<dbReference type="VEuPathDB" id="MicrosporidiaDB:Eint_031230"/>
<comment type="similarity">
    <text evidence="2 8">Belongs to the AAA ATPase family.</text>
</comment>
<evidence type="ECO:0000256" key="8">
    <source>
        <dbReference type="RuleBase" id="RU003651"/>
    </source>
</evidence>
<dbReference type="CDD" id="cd19502">
    <property type="entry name" value="RecA-like_PAN_like"/>
    <property type="match status" value="1"/>
</dbReference>
<evidence type="ECO:0000256" key="6">
    <source>
        <dbReference type="ARBA" id="ARBA00022942"/>
    </source>
</evidence>
<evidence type="ECO:0000259" key="9">
    <source>
        <dbReference type="SMART" id="SM00382"/>
    </source>
</evidence>
<dbReference type="HOGENOM" id="CLU_000688_6_1_1"/>
<keyword evidence="11" id="KW-1185">Reference proteome</keyword>
<evidence type="ECO:0000256" key="4">
    <source>
        <dbReference type="ARBA" id="ARBA00022741"/>
    </source>
</evidence>
<accession>E0S6D0</accession>
<sequence length="415" mass="46703">MNGQKQENIIEEKDVGFILSYGRNYYAEGIMEKEAEIRRLFEQVSLKLGTKEVETGLAPPMCWDLLGDRNRIQSEPNLQVARVCKVLEGYQEPRYMIGIKMIAKFIVGKGKRVDASLIQEGMRVGVDRNKYQIILPLPRKIDASVTLMQVEERPDVTYNDIGGCKEEIEKIREVVEAPLLNPERFIALGIDPPKGVLLYGPPGTGKTLLARAVANRTNACFIRVIGSELVQKYVGEGARMVREIFAMAKGKKACIIFFDEVDAFGGTRFDDDDDNEVQRTMLELINQLDGFDPRGNIKVLMATNRPDTLDPALLRPGRLDRKVEFGLPDLEGRTSILKIHAKTMSVDKDIRFDLIARLCNNATGAELRSVCTEAGMFAIRERRKIATEADFLKAVDKVIKGYAKFSSTPRYLTYN</sequence>
<dbReference type="InterPro" id="IPR048723">
    <property type="entry name" value="OB_PRS7"/>
</dbReference>
<dbReference type="Pfam" id="PF17862">
    <property type="entry name" value="AAA_lid_3"/>
    <property type="match status" value="1"/>
</dbReference>
<dbReference type="RefSeq" id="XP_003072625.1">
    <property type="nucleotide sequence ID" value="XM_003072579.1"/>
</dbReference>
<dbReference type="InterPro" id="IPR027417">
    <property type="entry name" value="P-loop_NTPase"/>
</dbReference>
<dbReference type="Pfam" id="PF21236">
    <property type="entry name" value="OB_PRS7"/>
    <property type="match status" value="1"/>
</dbReference>
<protein>
    <recommendedName>
        <fullName evidence="7">26S proteasome regulatory subunit 7 homolog</fullName>
    </recommendedName>
</protein>
<evidence type="ECO:0000313" key="11">
    <source>
        <dbReference type="Proteomes" id="UP000002313"/>
    </source>
</evidence>
<dbReference type="Gene3D" id="3.40.50.300">
    <property type="entry name" value="P-loop containing nucleotide triphosphate hydrolases"/>
    <property type="match status" value="1"/>
</dbReference>
<comment type="subcellular location">
    <subcellularLocation>
        <location evidence="1">Cytoplasm</location>
    </subcellularLocation>
</comment>
<evidence type="ECO:0000256" key="5">
    <source>
        <dbReference type="ARBA" id="ARBA00022840"/>
    </source>
</evidence>
<dbReference type="SUPFAM" id="SSF52540">
    <property type="entry name" value="P-loop containing nucleoside triphosphate hydrolases"/>
    <property type="match status" value="1"/>
</dbReference>
<dbReference type="GO" id="GO:0005737">
    <property type="term" value="C:cytoplasm"/>
    <property type="evidence" value="ECO:0007669"/>
    <property type="project" value="UniProtKB-SubCell"/>
</dbReference>
<dbReference type="FunFam" id="1.10.8.60:FF:000005">
    <property type="entry name" value="26S protease regulatory subunit 7"/>
    <property type="match status" value="1"/>
</dbReference>
<dbReference type="FunFam" id="3.40.50.300:FF:000027">
    <property type="entry name" value="26S protease regulatory subunit 7"/>
    <property type="match status" value="1"/>
</dbReference>
<dbReference type="KEGG" id="ein:Eint_031230"/>
<dbReference type="InterPro" id="IPR003960">
    <property type="entry name" value="ATPase_AAA_CS"/>
</dbReference>
<dbReference type="GO" id="GO:0008540">
    <property type="term" value="C:proteasome regulatory particle, base subcomplex"/>
    <property type="evidence" value="ECO:0007669"/>
    <property type="project" value="UniProtKB-ARBA"/>
</dbReference>
<dbReference type="InterPro" id="IPR003593">
    <property type="entry name" value="AAA+_ATPase"/>
</dbReference>
<dbReference type="Gene3D" id="2.40.50.140">
    <property type="entry name" value="Nucleic acid-binding proteins"/>
    <property type="match status" value="1"/>
</dbReference>